<dbReference type="SUPFAM" id="SSF53850">
    <property type="entry name" value="Periplasmic binding protein-like II"/>
    <property type="match status" value="1"/>
</dbReference>
<gene>
    <name evidence="6" type="ORF">E6C55_30360</name>
</gene>
<organism evidence="6 7">
    <name type="scientific">Cohnella fermenti</name>
    <dbReference type="NCBI Taxonomy" id="2565925"/>
    <lineage>
        <taxon>Bacteria</taxon>
        <taxon>Bacillati</taxon>
        <taxon>Bacillota</taxon>
        <taxon>Bacilli</taxon>
        <taxon>Bacillales</taxon>
        <taxon>Paenibacillaceae</taxon>
        <taxon>Cohnella</taxon>
    </lineage>
</organism>
<dbReference type="AlphaFoldDB" id="A0A4S4BFZ6"/>
<dbReference type="PANTHER" id="PTHR43649">
    <property type="entry name" value="ARABINOSE-BINDING PROTEIN-RELATED"/>
    <property type="match status" value="1"/>
</dbReference>
<dbReference type="CDD" id="cd13580">
    <property type="entry name" value="PBP2_AlgQ_like_1"/>
    <property type="match status" value="1"/>
</dbReference>
<dbReference type="InterPro" id="IPR050490">
    <property type="entry name" value="Bact_solute-bd_prot1"/>
</dbReference>
<evidence type="ECO:0000256" key="1">
    <source>
        <dbReference type="ARBA" id="ARBA00022475"/>
    </source>
</evidence>
<evidence type="ECO:0000313" key="7">
    <source>
        <dbReference type="Proteomes" id="UP000310636"/>
    </source>
</evidence>
<protein>
    <submittedName>
        <fullName evidence="6">Extracellular solute-binding protein</fullName>
    </submittedName>
</protein>
<keyword evidence="3" id="KW-0472">Membrane</keyword>
<evidence type="ECO:0000313" key="6">
    <source>
        <dbReference type="EMBL" id="THF73184.1"/>
    </source>
</evidence>
<keyword evidence="2" id="KW-0732">Signal</keyword>
<proteinExistence type="predicted"/>
<dbReference type="PANTHER" id="PTHR43649:SF33">
    <property type="entry name" value="POLYGALACTURONAN_RHAMNOGALACTURONAN-BINDING PROTEIN YTCQ"/>
    <property type="match status" value="1"/>
</dbReference>
<dbReference type="OrthoDB" id="9787283at2"/>
<evidence type="ECO:0000256" key="4">
    <source>
        <dbReference type="ARBA" id="ARBA00023139"/>
    </source>
</evidence>
<dbReference type="InterPro" id="IPR006059">
    <property type="entry name" value="SBP"/>
</dbReference>
<evidence type="ECO:0000256" key="3">
    <source>
        <dbReference type="ARBA" id="ARBA00023136"/>
    </source>
</evidence>
<dbReference type="EMBL" id="SSOB01000061">
    <property type="protein sequence ID" value="THF73184.1"/>
    <property type="molecule type" value="Genomic_DNA"/>
</dbReference>
<evidence type="ECO:0000256" key="2">
    <source>
        <dbReference type="ARBA" id="ARBA00022729"/>
    </source>
</evidence>
<keyword evidence="5" id="KW-0449">Lipoprotein</keyword>
<sequence>MKARSSDGAARRRLLMSMVKLATDSQIESETNSQTDSVNGAVNGAAKIVKLAVSCSLTALLLVSCADRDRSSGEAAASLKAENDPAYAAYETPVTLQIGFKIPDARLITGDTNDNNPMSRYLEQLTNIKVVHSWEAKGDEAFSQKADLAIASSDIPDAMVVDRDQLRKLVQYGMIQDLSDSYEMYGSSLMKEMYDATGGAALDEARFDGKLYGLPNIAIEADATSLLWVRKDWLDRLGLQPPQTLDDIARIAQAFVAQDPDGNGKRDTVGLAGYKWLVYGQKLNMSGFDAVFSSYHAFPKNWIRDASGSVVYGSIAPENKLALEKLAEWYRLGLIDPQFALYKEPQEPITSNRTGLFFGPWWMPYYPLSEAVASDTKAEWRAYAVPLDAEGQYVTHSAPVTDRYLVVRKGYAHPEAAVKLLNAFTRLERRQDPNEAAVRQIDEFAAKTGIQPRQYYPFDLLLDYTDAIEQRYHSVTDVLAGRRDAGKLDPDSRKIYDYWLAEQASPKKDMDGWKAAKAYEYGGLALVSRPMERVKSVFYGTTPTMEKRWAELEKLENETFLSIVVGDLPIDAFDDFVQQWKAKGGSAITREVQNLTSR</sequence>
<reference evidence="6 7" key="1">
    <citation type="submission" date="2019-04" db="EMBL/GenBank/DDBJ databases">
        <title>Cohnella sp. nov. isolated from preserved vegetables.</title>
        <authorList>
            <person name="Lin S.-Y."/>
            <person name="Hung M.-H."/>
            <person name="Young C.-C."/>
        </authorList>
    </citation>
    <scope>NUCLEOTIDE SEQUENCE [LARGE SCALE GENOMIC DNA]</scope>
    <source>
        <strain evidence="6 7">CC-MHH1044</strain>
    </source>
</reference>
<dbReference type="Pfam" id="PF01547">
    <property type="entry name" value="SBP_bac_1"/>
    <property type="match status" value="1"/>
</dbReference>
<comment type="caution">
    <text evidence="6">The sequence shown here is derived from an EMBL/GenBank/DDBJ whole genome shotgun (WGS) entry which is preliminary data.</text>
</comment>
<keyword evidence="1" id="KW-1003">Cell membrane</keyword>
<dbReference type="Proteomes" id="UP000310636">
    <property type="component" value="Unassembled WGS sequence"/>
</dbReference>
<evidence type="ECO:0000256" key="5">
    <source>
        <dbReference type="ARBA" id="ARBA00023288"/>
    </source>
</evidence>
<dbReference type="Gene3D" id="3.40.190.10">
    <property type="entry name" value="Periplasmic binding protein-like II"/>
    <property type="match status" value="2"/>
</dbReference>
<keyword evidence="7" id="KW-1185">Reference proteome</keyword>
<name>A0A4S4BFZ6_9BACL</name>
<accession>A0A4S4BFZ6</accession>
<keyword evidence="4" id="KW-0564">Palmitate</keyword>